<dbReference type="GO" id="GO:0000155">
    <property type="term" value="F:phosphorelay sensor kinase activity"/>
    <property type="evidence" value="ECO:0007669"/>
    <property type="project" value="InterPro"/>
</dbReference>
<keyword evidence="8" id="KW-0812">Transmembrane</keyword>
<dbReference type="PROSITE" id="PS50109">
    <property type="entry name" value="HIS_KIN"/>
    <property type="match status" value="1"/>
</dbReference>
<dbReference type="GO" id="GO:0030295">
    <property type="term" value="F:protein kinase activator activity"/>
    <property type="evidence" value="ECO:0007669"/>
    <property type="project" value="TreeGrafter"/>
</dbReference>
<dbReference type="Gene3D" id="1.10.287.130">
    <property type="match status" value="1"/>
</dbReference>
<feature type="domain" description="Histidine kinase" evidence="16">
    <location>
        <begin position="627"/>
        <end position="843"/>
    </location>
</feature>
<dbReference type="CDD" id="cd00130">
    <property type="entry name" value="PAS"/>
    <property type="match status" value="1"/>
</dbReference>
<keyword evidence="13" id="KW-0902">Two-component regulatory system</keyword>
<dbReference type="EC" id="2.7.13.3" evidence="5"/>
<evidence type="ECO:0000256" key="15">
    <source>
        <dbReference type="ARBA" id="ARBA00039401"/>
    </source>
</evidence>
<dbReference type="InterPro" id="IPR035965">
    <property type="entry name" value="PAS-like_dom_sf"/>
</dbReference>
<dbReference type="Pfam" id="PF13185">
    <property type="entry name" value="GAF_2"/>
    <property type="match status" value="1"/>
</dbReference>
<dbReference type="EMBL" id="JACHMF010000001">
    <property type="protein sequence ID" value="MBB4691196.1"/>
    <property type="molecule type" value="Genomic_DNA"/>
</dbReference>
<dbReference type="InterPro" id="IPR013656">
    <property type="entry name" value="PAS_4"/>
</dbReference>
<name>A0A7W7G215_9ACTN</name>
<evidence type="ECO:0000313" key="19">
    <source>
        <dbReference type="Proteomes" id="UP000542742"/>
    </source>
</evidence>
<dbReference type="SMART" id="SM00387">
    <property type="entry name" value="HATPase_c"/>
    <property type="match status" value="1"/>
</dbReference>
<dbReference type="PANTHER" id="PTHR42878:SF7">
    <property type="entry name" value="SENSOR HISTIDINE KINASE GLRK"/>
    <property type="match status" value="1"/>
</dbReference>
<dbReference type="PANTHER" id="PTHR42878">
    <property type="entry name" value="TWO-COMPONENT HISTIDINE KINASE"/>
    <property type="match status" value="1"/>
</dbReference>
<dbReference type="Gene3D" id="3.30.450.20">
    <property type="entry name" value="PAS domain"/>
    <property type="match status" value="2"/>
</dbReference>
<dbReference type="FunFam" id="3.30.565.10:FF:000006">
    <property type="entry name" value="Sensor histidine kinase WalK"/>
    <property type="match status" value="1"/>
</dbReference>
<dbReference type="GO" id="GO:0005886">
    <property type="term" value="C:plasma membrane"/>
    <property type="evidence" value="ECO:0007669"/>
    <property type="project" value="UniProtKB-SubCell"/>
</dbReference>
<dbReference type="NCBIfam" id="TIGR00229">
    <property type="entry name" value="sensory_box"/>
    <property type="match status" value="2"/>
</dbReference>
<dbReference type="Pfam" id="PF00512">
    <property type="entry name" value="HisKA"/>
    <property type="match status" value="1"/>
</dbReference>
<dbReference type="Pfam" id="PF00989">
    <property type="entry name" value="PAS"/>
    <property type="match status" value="1"/>
</dbReference>
<dbReference type="GO" id="GO:0000156">
    <property type="term" value="F:phosphorelay response regulator activity"/>
    <property type="evidence" value="ECO:0007669"/>
    <property type="project" value="TreeGrafter"/>
</dbReference>
<dbReference type="Proteomes" id="UP000542742">
    <property type="component" value="Unassembled WGS sequence"/>
</dbReference>
<sequence>MRTALDDNPLADSDRLRILRATGLLDAGPVESLDRLTRMAARLTGARLALVSLVDADRQRFASGCGLPPQLERDMQTPLSHSFCQHVVLDEAPLIISDARTDDRLHTNLSIPDYQIIAYAGFPLRAPNGLVLGSFCVTDDKPRAWSEEDLATVRDLAAAAESEIALRLLHGEQLLASARMQSVLDSAYDAYISLDAGGDVVAWNAAAERLFGYAAAEAMGRPAAELIVPERFREMHRAGMARVRASGQSLLTGQRLQLAAIDRTGREFPIEMTIQVAVEQGELVSHAFLHDITDRMIATAELERRRQEIEDDRAFLQALLDSLDTGVAACDREGNLAFFNQALRQIHGADAAPDAPGETWSQQYGLYAEDGQTLVPADQVPLARAFTGEVVDGQPLVVPGPDGTPRRFLTNARPIDTPDGRRLGAVAAMHEVTEAHHAEVLRRTRHAVDQVLSEATNAEQAAIRAVVAVADSLGWLCGEYWQVAEDRRHIVRLSSHTAAGRELSAFTGDEPLEFGRGEGLAGLVWRTGADVWGGPESMSSGRAEAARAAGIRTVVGLPVRAGRRVLGVLAFFLDTELRFDPDIADVLDTIGAHLGRFVERRRAEDLQLALFSAQQELDRMKDELTALVIHELRNPIGVIRGYMETLLESAELAEADRRYAAVVDRNAEHLQRLVDDLLDLARLDAGHLSIDPRPMSAGRLLRDVVENHRPTADGKRLTVQLRLEPHLPVHADGQRLRQALDNLLSNAIKYTPEGGRVSVTAETGGDGVTIEISDTGIGIPAEQYPQLFTRFFRAGNAAREGIKGTGLGLAVTKAIVEAHQGTIAARPAHGGGTTFTVTLPAVQA</sequence>
<dbReference type="InterPro" id="IPR036097">
    <property type="entry name" value="HisK_dim/P_sf"/>
</dbReference>
<dbReference type="GO" id="GO:0006355">
    <property type="term" value="P:regulation of DNA-templated transcription"/>
    <property type="evidence" value="ECO:0007669"/>
    <property type="project" value="InterPro"/>
</dbReference>
<dbReference type="Pfam" id="PF08448">
    <property type="entry name" value="PAS_4"/>
    <property type="match status" value="1"/>
</dbReference>
<dbReference type="FunFam" id="1.10.287.130:FF:000001">
    <property type="entry name" value="Two-component sensor histidine kinase"/>
    <property type="match status" value="1"/>
</dbReference>
<evidence type="ECO:0000256" key="6">
    <source>
        <dbReference type="ARBA" id="ARBA00022553"/>
    </source>
</evidence>
<dbReference type="SMART" id="SM00388">
    <property type="entry name" value="HisKA"/>
    <property type="match status" value="1"/>
</dbReference>
<feature type="domain" description="PAS" evidence="17">
    <location>
        <begin position="312"/>
        <end position="348"/>
    </location>
</feature>
<evidence type="ECO:0000313" key="18">
    <source>
        <dbReference type="EMBL" id="MBB4691196.1"/>
    </source>
</evidence>
<evidence type="ECO:0000256" key="13">
    <source>
        <dbReference type="ARBA" id="ARBA00023012"/>
    </source>
</evidence>
<evidence type="ECO:0000256" key="12">
    <source>
        <dbReference type="ARBA" id="ARBA00022989"/>
    </source>
</evidence>
<dbReference type="InterPro" id="IPR003018">
    <property type="entry name" value="GAF"/>
</dbReference>
<dbReference type="AlphaFoldDB" id="A0A7W7G215"/>
<dbReference type="Pfam" id="PF01590">
    <property type="entry name" value="GAF"/>
    <property type="match status" value="1"/>
</dbReference>
<dbReference type="CDD" id="cd00075">
    <property type="entry name" value="HATPase"/>
    <property type="match status" value="1"/>
</dbReference>
<keyword evidence="12" id="KW-1133">Transmembrane helix</keyword>
<dbReference type="InterPro" id="IPR050351">
    <property type="entry name" value="BphY/WalK/GraS-like"/>
</dbReference>
<evidence type="ECO:0000256" key="9">
    <source>
        <dbReference type="ARBA" id="ARBA00022741"/>
    </source>
</evidence>
<evidence type="ECO:0000256" key="11">
    <source>
        <dbReference type="ARBA" id="ARBA00022840"/>
    </source>
</evidence>
<evidence type="ECO:0000256" key="14">
    <source>
        <dbReference type="ARBA" id="ARBA00023136"/>
    </source>
</evidence>
<dbReference type="InterPro" id="IPR000014">
    <property type="entry name" value="PAS"/>
</dbReference>
<reference evidence="18 19" key="1">
    <citation type="submission" date="2020-08" db="EMBL/GenBank/DDBJ databases">
        <title>Sequencing the genomes of 1000 actinobacteria strains.</title>
        <authorList>
            <person name="Klenk H.-P."/>
        </authorList>
    </citation>
    <scope>NUCLEOTIDE SEQUENCE [LARGE SCALE GENOMIC DNA]</scope>
    <source>
        <strain evidence="18 19">DSM 45518</strain>
    </source>
</reference>
<comment type="caution">
    <text evidence="18">The sequence shown here is derived from an EMBL/GenBank/DDBJ whole genome shotgun (WGS) entry which is preliminary data.</text>
</comment>
<dbReference type="Pfam" id="PF02518">
    <property type="entry name" value="HATPase_c"/>
    <property type="match status" value="1"/>
</dbReference>
<dbReference type="InterPro" id="IPR013767">
    <property type="entry name" value="PAS_fold"/>
</dbReference>
<dbReference type="RefSeq" id="WP_184950045.1">
    <property type="nucleotide sequence ID" value="NZ_BOMC01000006.1"/>
</dbReference>
<organism evidence="18 19">
    <name type="scientific">Paractinoplanes abujensis</name>
    <dbReference type="NCBI Taxonomy" id="882441"/>
    <lineage>
        <taxon>Bacteria</taxon>
        <taxon>Bacillati</taxon>
        <taxon>Actinomycetota</taxon>
        <taxon>Actinomycetes</taxon>
        <taxon>Micromonosporales</taxon>
        <taxon>Micromonosporaceae</taxon>
        <taxon>Paractinoplanes</taxon>
    </lineage>
</organism>
<evidence type="ECO:0000256" key="7">
    <source>
        <dbReference type="ARBA" id="ARBA00022679"/>
    </source>
</evidence>
<dbReference type="Gene3D" id="3.30.565.10">
    <property type="entry name" value="Histidine kinase-like ATPase, C-terminal domain"/>
    <property type="match status" value="1"/>
</dbReference>
<dbReference type="SMART" id="SM00065">
    <property type="entry name" value="GAF"/>
    <property type="match status" value="1"/>
</dbReference>
<proteinExistence type="predicted"/>
<accession>A0A7W7G215</accession>
<keyword evidence="11" id="KW-0067">ATP-binding</keyword>
<dbReference type="GO" id="GO:0005509">
    <property type="term" value="F:calcium ion binding"/>
    <property type="evidence" value="ECO:0007669"/>
    <property type="project" value="UniProtKB-ARBA"/>
</dbReference>
<evidence type="ECO:0000256" key="4">
    <source>
        <dbReference type="ARBA" id="ARBA00004236"/>
    </source>
</evidence>
<dbReference type="InterPro" id="IPR004358">
    <property type="entry name" value="Sig_transdc_His_kin-like_C"/>
</dbReference>
<comment type="catalytic activity">
    <reaction evidence="1">
        <text>ATP + protein L-histidine = ADP + protein N-phospho-L-histidine.</text>
        <dbReference type="EC" id="2.7.13.3"/>
    </reaction>
</comment>
<evidence type="ECO:0000256" key="2">
    <source>
        <dbReference type="ARBA" id="ARBA00001968"/>
    </source>
</evidence>
<comment type="subcellular location">
    <subcellularLocation>
        <location evidence="4">Cell membrane</location>
    </subcellularLocation>
    <subcellularLocation>
        <location evidence="3">Membrane</location>
        <topology evidence="3">Multi-pass membrane protein</topology>
    </subcellularLocation>
</comment>
<keyword evidence="19" id="KW-1185">Reference proteome</keyword>
<dbReference type="SMART" id="SM00091">
    <property type="entry name" value="PAS"/>
    <property type="match status" value="2"/>
</dbReference>
<keyword evidence="9" id="KW-0547">Nucleotide-binding</keyword>
<evidence type="ECO:0000256" key="8">
    <source>
        <dbReference type="ARBA" id="ARBA00022692"/>
    </source>
</evidence>
<keyword evidence="6" id="KW-0597">Phosphoprotein</keyword>
<dbReference type="SUPFAM" id="SSF47384">
    <property type="entry name" value="Homodimeric domain of signal transducing histidine kinase"/>
    <property type="match status" value="1"/>
</dbReference>
<keyword evidence="7" id="KW-0808">Transferase</keyword>
<gene>
    <name evidence="18" type="ORF">BKA14_001344</name>
</gene>
<dbReference type="InterPro" id="IPR003661">
    <property type="entry name" value="HisK_dim/P_dom"/>
</dbReference>
<dbReference type="InterPro" id="IPR029016">
    <property type="entry name" value="GAF-like_dom_sf"/>
</dbReference>
<dbReference type="Gene3D" id="3.30.450.40">
    <property type="match status" value="2"/>
</dbReference>
<comment type="cofactor">
    <cofactor evidence="2">
        <name>a divalent metal cation</name>
        <dbReference type="ChEBI" id="CHEBI:60240"/>
    </cofactor>
</comment>
<dbReference type="SUPFAM" id="SSF55785">
    <property type="entry name" value="PYP-like sensor domain (PAS domain)"/>
    <property type="match status" value="2"/>
</dbReference>
<evidence type="ECO:0000259" key="16">
    <source>
        <dbReference type="PROSITE" id="PS50109"/>
    </source>
</evidence>
<evidence type="ECO:0000256" key="3">
    <source>
        <dbReference type="ARBA" id="ARBA00004141"/>
    </source>
</evidence>
<evidence type="ECO:0000259" key="17">
    <source>
        <dbReference type="PROSITE" id="PS50112"/>
    </source>
</evidence>
<evidence type="ECO:0000256" key="5">
    <source>
        <dbReference type="ARBA" id="ARBA00012438"/>
    </source>
</evidence>
<dbReference type="PRINTS" id="PR00344">
    <property type="entry name" value="BCTRLSENSOR"/>
</dbReference>
<dbReference type="InterPro" id="IPR005467">
    <property type="entry name" value="His_kinase_dom"/>
</dbReference>
<evidence type="ECO:0000256" key="10">
    <source>
        <dbReference type="ARBA" id="ARBA00022777"/>
    </source>
</evidence>
<dbReference type="InterPro" id="IPR003594">
    <property type="entry name" value="HATPase_dom"/>
</dbReference>
<dbReference type="PROSITE" id="PS50112">
    <property type="entry name" value="PAS"/>
    <property type="match status" value="2"/>
</dbReference>
<dbReference type="CDD" id="cd00082">
    <property type="entry name" value="HisKA"/>
    <property type="match status" value="1"/>
</dbReference>
<dbReference type="SUPFAM" id="SSF55781">
    <property type="entry name" value="GAF domain-like"/>
    <property type="match status" value="2"/>
</dbReference>
<dbReference type="SUPFAM" id="SSF55874">
    <property type="entry name" value="ATPase domain of HSP90 chaperone/DNA topoisomerase II/histidine kinase"/>
    <property type="match status" value="1"/>
</dbReference>
<keyword evidence="10" id="KW-0418">Kinase</keyword>
<feature type="domain" description="PAS" evidence="17">
    <location>
        <begin position="176"/>
        <end position="247"/>
    </location>
</feature>
<evidence type="ECO:0000256" key="1">
    <source>
        <dbReference type="ARBA" id="ARBA00000085"/>
    </source>
</evidence>
<dbReference type="GO" id="GO:0007234">
    <property type="term" value="P:osmosensory signaling via phosphorelay pathway"/>
    <property type="evidence" value="ECO:0007669"/>
    <property type="project" value="TreeGrafter"/>
</dbReference>
<keyword evidence="14" id="KW-0472">Membrane</keyword>
<dbReference type="InterPro" id="IPR036890">
    <property type="entry name" value="HATPase_C_sf"/>
</dbReference>
<protein>
    <recommendedName>
        <fullName evidence="15">Sensor-like histidine kinase SenX3</fullName>
        <ecNumber evidence="5">2.7.13.3</ecNumber>
    </recommendedName>
</protein>
<dbReference type="GO" id="GO:0005524">
    <property type="term" value="F:ATP binding"/>
    <property type="evidence" value="ECO:0007669"/>
    <property type="project" value="UniProtKB-KW"/>
</dbReference>